<dbReference type="Proteomes" id="UP001183176">
    <property type="component" value="Unassembled WGS sequence"/>
</dbReference>
<dbReference type="InterPro" id="IPR029068">
    <property type="entry name" value="Glyas_Bleomycin-R_OHBP_Dase"/>
</dbReference>
<accession>A0ABU2JG73</accession>
<dbReference type="RefSeq" id="WP_311425128.1">
    <property type="nucleotide sequence ID" value="NZ_JAVREH010000063.1"/>
</dbReference>
<name>A0ABU2JG73_9ACTN</name>
<evidence type="ECO:0000313" key="1">
    <source>
        <dbReference type="EMBL" id="MDT0263985.1"/>
    </source>
</evidence>
<dbReference type="SUPFAM" id="SSF54593">
    <property type="entry name" value="Glyoxalase/Bleomycin resistance protein/Dihydroxybiphenyl dioxygenase"/>
    <property type="match status" value="1"/>
</dbReference>
<keyword evidence="2" id="KW-1185">Reference proteome</keyword>
<reference evidence="2" key="1">
    <citation type="submission" date="2023-07" db="EMBL/GenBank/DDBJ databases">
        <title>30 novel species of actinomycetes from the DSMZ collection.</title>
        <authorList>
            <person name="Nouioui I."/>
        </authorList>
    </citation>
    <scope>NUCLEOTIDE SEQUENCE [LARGE SCALE GENOMIC DNA]</scope>
    <source>
        <strain evidence="2">DSM 44399</strain>
    </source>
</reference>
<evidence type="ECO:0008006" key="3">
    <source>
        <dbReference type="Google" id="ProtNLM"/>
    </source>
</evidence>
<gene>
    <name evidence="1" type="ORF">RM423_21660</name>
</gene>
<comment type="caution">
    <text evidence="1">The sequence shown here is derived from an EMBL/GenBank/DDBJ whole genome shotgun (WGS) entry which is preliminary data.</text>
</comment>
<dbReference type="Gene3D" id="3.30.720.120">
    <property type="match status" value="1"/>
</dbReference>
<protein>
    <recommendedName>
        <fullName evidence="3">VOC family protein</fullName>
    </recommendedName>
</protein>
<organism evidence="1 2">
    <name type="scientific">Jatrophihabitans lederbergiae</name>
    <dbReference type="NCBI Taxonomy" id="3075547"/>
    <lineage>
        <taxon>Bacteria</taxon>
        <taxon>Bacillati</taxon>
        <taxon>Actinomycetota</taxon>
        <taxon>Actinomycetes</taxon>
        <taxon>Jatrophihabitantales</taxon>
        <taxon>Jatrophihabitantaceae</taxon>
        <taxon>Jatrophihabitans</taxon>
    </lineage>
</organism>
<sequence length="187" mass="20232">MTDVEDASEVLTGQALPPGYGSVNPFVAVRGSGGAPAFIRFTQAVLGARETLAAHTIDADGLLIHAELCIGDSTVMLCDAKPYWSFTPALLQVYVRDAAAVIERARANAAEVITEPTDFHGQQRLARFQDPWHNIWWLFEYGPTSAAPSQGPDELPRWRPAPSALPSYVHRTIDAAMATLRSAETDG</sequence>
<dbReference type="Gene3D" id="3.30.720.110">
    <property type="match status" value="1"/>
</dbReference>
<evidence type="ECO:0000313" key="2">
    <source>
        <dbReference type="Proteomes" id="UP001183176"/>
    </source>
</evidence>
<dbReference type="EMBL" id="JAVREH010000063">
    <property type="protein sequence ID" value="MDT0263985.1"/>
    <property type="molecule type" value="Genomic_DNA"/>
</dbReference>
<proteinExistence type="predicted"/>